<name>A0A8J7CWG2_9PROT</name>
<organism evidence="1 2">
    <name type="scientific">Phaeovibrio sulfidiphilus</name>
    <dbReference type="NCBI Taxonomy" id="1220600"/>
    <lineage>
        <taxon>Bacteria</taxon>
        <taxon>Pseudomonadati</taxon>
        <taxon>Pseudomonadota</taxon>
        <taxon>Alphaproteobacteria</taxon>
        <taxon>Rhodospirillales</taxon>
        <taxon>Rhodospirillaceae</taxon>
        <taxon>Phaeovibrio</taxon>
    </lineage>
</organism>
<sequence>MTHRLATLEALGSALSLEDALNLYEILIVTTHNAALARQEARRHAGR</sequence>
<accession>A0A8J7CWG2</accession>
<gene>
    <name evidence="1" type="ORF">IHV25_07240</name>
</gene>
<evidence type="ECO:0000313" key="2">
    <source>
        <dbReference type="Proteomes" id="UP000631034"/>
    </source>
</evidence>
<protein>
    <submittedName>
        <fullName evidence="1">Uncharacterized protein</fullName>
    </submittedName>
</protein>
<comment type="caution">
    <text evidence="1">The sequence shown here is derived from an EMBL/GenBank/DDBJ whole genome shotgun (WGS) entry which is preliminary data.</text>
</comment>
<dbReference type="EMBL" id="JACZHT010000005">
    <property type="protein sequence ID" value="MBE1237441.1"/>
    <property type="molecule type" value="Genomic_DNA"/>
</dbReference>
<dbReference type="RefSeq" id="WP_192534617.1">
    <property type="nucleotide sequence ID" value="NZ_JACZHT010000005.1"/>
</dbReference>
<reference evidence="1" key="1">
    <citation type="submission" date="2020-10" db="EMBL/GenBank/DDBJ databases">
        <title>Genome sequence of the unusual species of purple photosynthetic bacteria, Phaeovibrio sulfidiphilus DSM 23193, type strain.</title>
        <authorList>
            <person name="Kyndt J.A."/>
            <person name="Meyer T.E."/>
        </authorList>
    </citation>
    <scope>NUCLEOTIDE SEQUENCE</scope>
    <source>
        <strain evidence="1">DSM 23193</strain>
    </source>
</reference>
<dbReference type="AlphaFoldDB" id="A0A8J7CWG2"/>
<dbReference type="Proteomes" id="UP000631034">
    <property type="component" value="Unassembled WGS sequence"/>
</dbReference>
<evidence type="ECO:0000313" key="1">
    <source>
        <dbReference type="EMBL" id="MBE1237441.1"/>
    </source>
</evidence>
<keyword evidence="2" id="KW-1185">Reference proteome</keyword>
<proteinExistence type="predicted"/>